<comment type="caution">
    <text evidence="8">The sequence shown here is derived from an EMBL/GenBank/DDBJ whole genome shotgun (WGS) entry which is preliminary data.</text>
</comment>
<dbReference type="Gene3D" id="3.20.20.80">
    <property type="entry name" value="Glycosidases"/>
    <property type="match status" value="1"/>
</dbReference>
<dbReference type="InterPro" id="IPR005913">
    <property type="entry name" value="dTDP_dehydrorham_reduct"/>
</dbReference>
<comment type="function">
    <text evidence="6">Catalyzes the reduction of dTDP-6-deoxy-L-lyxo-4-hexulose to yield dTDP-L-rhamnose.</text>
</comment>
<evidence type="ECO:0000313" key="9">
    <source>
        <dbReference type="Proteomes" id="UP000609726"/>
    </source>
</evidence>
<dbReference type="EC" id="1.1.1.133" evidence="3 6"/>
<dbReference type="Proteomes" id="UP000609726">
    <property type="component" value="Unassembled WGS sequence"/>
</dbReference>
<comment type="pathway">
    <text evidence="1 6">Carbohydrate biosynthesis; dTDP-L-rhamnose biosynthesis.</text>
</comment>
<feature type="domain" description="RmlD-like substrate binding" evidence="7">
    <location>
        <begin position="460"/>
        <end position="715"/>
    </location>
</feature>
<organism evidence="8 9">
    <name type="scientific">Massilia mucilaginosa</name>
    <dbReference type="NCBI Taxonomy" id="2609282"/>
    <lineage>
        <taxon>Bacteria</taxon>
        <taxon>Pseudomonadati</taxon>
        <taxon>Pseudomonadota</taxon>
        <taxon>Betaproteobacteria</taxon>
        <taxon>Burkholderiales</taxon>
        <taxon>Oxalobacteraceae</taxon>
        <taxon>Telluria group</taxon>
        <taxon>Massilia</taxon>
    </lineage>
</organism>
<proteinExistence type="inferred from homology"/>
<dbReference type="InterPro" id="IPR029903">
    <property type="entry name" value="RmlD-like-bd"/>
</dbReference>
<evidence type="ECO:0000256" key="2">
    <source>
        <dbReference type="ARBA" id="ARBA00010944"/>
    </source>
</evidence>
<evidence type="ECO:0000256" key="4">
    <source>
        <dbReference type="ARBA" id="ARBA00017099"/>
    </source>
</evidence>
<dbReference type="PANTHER" id="PTHR10491">
    <property type="entry name" value="DTDP-4-DEHYDRORHAMNOSE REDUCTASE"/>
    <property type="match status" value="1"/>
</dbReference>
<dbReference type="SUPFAM" id="SSF51735">
    <property type="entry name" value="NAD(P)-binding Rossmann-fold domains"/>
    <property type="match status" value="1"/>
</dbReference>
<sequence>MQTTDSDAARQPLALWGGLECTVNRVGENYFSQIERNGHHGRADDVARFAWLGIGTIRYPLLWERVAPDGLASADWRWCDQRLQALREAGISPIAGLVHHGSGPRTTCLTDPGFATGLAGYAGAVAARYPWIDDYTPVNEPLTTARFSGLYGLWYPHGRDDRSFLRALLIQCRATVLAMRAIRLVNPRARLVQTDDLGKTYSTPPMARCATFYNERRWLAWDLLCGKVDREHALWDYLTGHGADPAALLWFRDNPCPPDIIGVNYYVTSERWLDHRVERYPAHFRGDADGVPCADIETARALATPTPGIAPLLQEIWDRYGIALAVTEAHIDANREDQLRWLLEVWEAGQQARRNGIDLRAVTVWALLGSFDWNCLVTACRGYYEPGPFDVRPPLPRPTALAAMMRELAAGRAPTHPVLRGQGWWRRAGRCLCPPVATPEAPTSITADGHSLVGSASAPILIAGASGTLGRAFARICARRNLAYRLLSRQQMDIADPVSVEQAMQRYQPWAVINASGYVRVDEAENDVERCFRDNVAGPAVLAAACARHGVHLTTFSSDLVFDGRQQCPYVESDGVTPINIYGKSKAAAERAVLKRQPGALVVRTSSFFGPWDSHNFVTRALASLESGAPFAAASDITVTPTYVPDLVNACLDLAIDQESGVWHLTNGDPLTWAELAGRAAHQAGVDASRLEAQPGSACRYLAPRPPYSALHTERGMLMPGLDDALQRFLQARGQQARGQQARGDAIELAQPIHCTDTRQQANSGRRQKAS</sequence>
<comment type="catalytic activity">
    <reaction evidence="5 6">
        <text>dTDP-beta-L-rhamnose + NADP(+) = dTDP-4-dehydro-beta-L-rhamnose + NADPH + H(+)</text>
        <dbReference type="Rhea" id="RHEA:21796"/>
        <dbReference type="ChEBI" id="CHEBI:15378"/>
        <dbReference type="ChEBI" id="CHEBI:57510"/>
        <dbReference type="ChEBI" id="CHEBI:57783"/>
        <dbReference type="ChEBI" id="CHEBI:58349"/>
        <dbReference type="ChEBI" id="CHEBI:62830"/>
        <dbReference type="EC" id="1.1.1.133"/>
    </reaction>
</comment>
<evidence type="ECO:0000313" key="8">
    <source>
        <dbReference type="EMBL" id="NHZ91200.1"/>
    </source>
</evidence>
<evidence type="ECO:0000256" key="3">
    <source>
        <dbReference type="ARBA" id="ARBA00012929"/>
    </source>
</evidence>
<dbReference type="RefSeq" id="WP_166878871.1">
    <property type="nucleotide sequence ID" value="NZ_WHJH01000026.1"/>
</dbReference>
<dbReference type="EMBL" id="WHJH01000026">
    <property type="protein sequence ID" value="NHZ91200.1"/>
    <property type="molecule type" value="Genomic_DNA"/>
</dbReference>
<keyword evidence="9" id="KW-1185">Reference proteome</keyword>
<evidence type="ECO:0000256" key="5">
    <source>
        <dbReference type="ARBA" id="ARBA00048200"/>
    </source>
</evidence>
<name>A0ABX0NX23_9BURK</name>
<dbReference type="Pfam" id="PF04321">
    <property type="entry name" value="RmlD_sub_bind"/>
    <property type="match status" value="1"/>
</dbReference>
<protein>
    <recommendedName>
        <fullName evidence="4 6">dTDP-4-dehydrorhamnose reductase</fullName>
        <ecNumber evidence="3 6">1.1.1.133</ecNumber>
    </recommendedName>
</protein>
<comment type="cofactor">
    <cofactor evidence="6">
        <name>Mg(2+)</name>
        <dbReference type="ChEBI" id="CHEBI:18420"/>
    </cofactor>
    <text evidence="6">Binds 1 Mg(2+) ion per monomer.</text>
</comment>
<evidence type="ECO:0000256" key="1">
    <source>
        <dbReference type="ARBA" id="ARBA00004781"/>
    </source>
</evidence>
<evidence type="ECO:0000256" key="6">
    <source>
        <dbReference type="RuleBase" id="RU364082"/>
    </source>
</evidence>
<evidence type="ECO:0000259" key="7">
    <source>
        <dbReference type="Pfam" id="PF04321"/>
    </source>
</evidence>
<dbReference type="PANTHER" id="PTHR10491:SF4">
    <property type="entry name" value="METHIONINE ADENOSYLTRANSFERASE 2 SUBUNIT BETA"/>
    <property type="match status" value="1"/>
</dbReference>
<keyword evidence="6" id="KW-0560">Oxidoreductase</keyword>
<dbReference type="InterPro" id="IPR017853">
    <property type="entry name" value="GH"/>
</dbReference>
<dbReference type="SUPFAM" id="SSF51445">
    <property type="entry name" value="(Trans)glycosidases"/>
    <property type="match status" value="1"/>
</dbReference>
<gene>
    <name evidence="8" type="ORF">F2P45_19585</name>
</gene>
<accession>A0ABX0NX23</accession>
<dbReference type="CDD" id="cd05254">
    <property type="entry name" value="dTDP_HR_like_SDR_e"/>
    <property type="match status" value="1"/>
</dbReference>
<comment type="similarity">
    <text evidence="2 6">Belongs to the dTDP-4-dehydrorhamnose reductase family.</text>
</comment>
<dbReference type="Gene3D" id="3.40.50.720">
    <property type="entry name" value="NAD(P)-binding Rossmann-like Domain"/>
    <property type="match status" value="1"/>
</dbReference>
<reference evidence="8 9" key="1">
    <citation type="submission" date="2019-10" db="EMBL/GenBank/DDBJ databases">
        <title>Taxonomy of Antarctic Massilia spp.: description of Massilia rubra sp. nov., Massilia aquatica sp. nov., Massilia mucilaginosa sp. nov., Massilia frigida sp. nov. isolated from streams, lakes and regoliths.</title>
        <authorList>
            <person name="Holochova P."/>
            <person name="Sedlacek I."/>
            <person name="Kralova S."/>
            <person name="Maslanova I."/>
            <person name="Busse H.-J."/>
            <person name="Stankova E."/>
            <person name="Vrbovska V."/>
            <person name="Kovarovic V."/>
            <person name="Bartak M."/>
            <person name="Svec P."/>
            <person name="Pantucek R."/>
        </authorList>
    </citation>
    <scope>NUCLEOTIDE SEQUENCE [LARGE SCALE GENOMIC DNA]</scope>
    <source>
        <strain evidence="8 9">CCM 8733</strain>
    </source>
</reference>
<dbReference type="InterPro" id="IPR036291">
    <property type="entry name" value="NAD(P)-bd_dom_sf"/>
</dbReference>
<dbReference type="Gene3D" id="3.90.25.10">
    <property type="entry name" value="UDP-galactose 4-epimerase, domain 1"/>
    <property type="match status" value="1"/>
</dbReference>
<keyword evidence="6" id="KW-0521">NADP</keyword>